<dbReference type="STRING" id="257708.RGI145_01070"/>
<evidence type="ECO:0000313" key="3">
    <source>
        <dbReference type="Proteomes" id="UP000185494"/>
    </source>
</evidence>
<proteinExistence type="predicted"/>
<organism evidence="2 3">
    <name type="scientific">Roseomonas gilardii</name>
    <dbReference type="NCBI Taxonomy" id="257708"/>
    <lineage>
        <taxon>Bacteria</taxon>
        <taxon>Pseudomonadati</taxon>
        <taxon>Pseudomonadota</taxon>
        <taxon>Alphaproteobacteria</taxon>
        <taxon>Acetobacterales</taxon>
        <taxon>Roseomonadaceae</taxon>
        <taxon>Roseomonas</taxon>
    </lineage>
</organism>
<reference evidence="2 3" key="1">
    <citation type="submission" date="2016-05" db="EMBL/GenBank/DDBJ databases">
        <title>Complete Genome and Methylome Analysis of Psychrotrophic Bacterial Isolates from Antarctic Lake Untersee.</title>
        <authorList>
            <person name="Fomenkov A."/>
            <person name="Akimov V.N."/>
            <person name="Vasilyeva L.V."/>
            <person name="Andersen D."/>
            <person name="Vincze T."/>
            <person name="Roberts R.J."/>
        </authorList>
    </citation>
    <scope>NUCLEOTIDE SEQUENCE [LARGE SCALE GENOMIC DNA]</scope>
    <source>
        <strain evidence="2 3">U14-5</strain>
    </source>
</reference>
<sequence>MTGLGFVSLSFALAYAGFTGLCLAMERHHEQVFGVRRIPRLRRLGLTGGGWLLLAGSLLLLLTAQGAGAGITLWLGLLTAAALALALLLSYAPRRVPAVTLAFAVLAGSALLLPA</sequence>
<feature type="transmembrane region" description="Helical" evidence="1">
    <location>
        <begin position="6"/>
        <end position="24"/>
    </location>
</feature>
<keyword evidence="1" id="KW-0472">Membrane</keyword>
<keyword evidence="1" id="KW-1133">Transmembrane helix</keyword>
<dbReference type="RefSeq" id="WP_075796882.1">
    <property type="nucleotide sequence ID" value="NZ_CP015583.1"/>
</dbReference>
<dbReference type="Proteomes" id="UP000185494">
    <property type="component" value="Chromosome 1"/>
</dbReference>
<dbReference type="InterPro" id="IPR021762">
    <property type="entry name" value="DUF3325"/>
</dbReference>
<evidence type="ECO:0000256" key="1">
    <source>
        <dbReference type="SAM" id="Phobius"/>
    </source>
</evidence>
<evidence type="ECO:0000313" key="2">
    <source>
        <dbReference type="EMBL" id="APT55916.1"/>
    </source>
</evidence>
<dbReference type="Pfam" id="PF11804">
    <property type="entry name" value="DUF3325"/>
    <property type="match status" value="1"/>
</dbReference>
<gene>
    <name evidence="2" type="ORF">RGI145_01070</name>
</gene>
<accession>A0A1L7AAV6</accession>
<keyword evidence="1" id="KW-0812">Transmembrane</keyword>
<dbReference type="KEGG" id="rgi:RGI145_01070"/>
<protein>
    <submittedName>
        <fullName evidence="2">Tat pathway signal protein</fullName>
    </submittedName>
</protein>
<feature type="transmembrane region" description="Helical" evidence="1">
    <location>
        <begin position="71"/>
        <end position="89"/>
    </location>
</feature>
<name>A0A1L7AAV6_9PROT</name>
<dbReference type="EMBL" id="CP015583">
    <property type="protein sequence ID" value="APT55916.1"/>
    <property type="molecule type" value="Genomic_DNA"/>
</dbReference>
<feature type="transmembrane region" description="Helical" evidence="1">
    <location>
        <begin position="96"/>
        <end position="113"/>
    </location>
</feature>
<feature type="transmembrane region" description="Helical" evidence="1">
    <location>
        <begin position="44"/>
        <end position="65"/>
    </location>
</feature>
<dbReference type="AlphaFoldDB" id="A0A1L7AAV6"/>